<dbReference type="GO" id="GO:0005737">
    <property type="term" value="C:cytoplasm"/>
    <property type="evidence" value="ECO:0007669"/>
    <property type="project" value="TreeGrafter"/>
</dbReference>
<keyword evidence="4" id="KW-1185">Reference proteome</keyword>
<dbReference type="GO" id="GO:0016567">
    <property type="term" value="P:protein ubiquitination"/>
    <property type="evidence" value="ECO:0007669"/>
    <property type="project" value="UniProtKB-UniRule"/>
</dbReference>
<protein>
    <recommendedName>
        <fullName evidence="1">E3 ubiquitin-protein ligase</fullName>
        <ecNumber evidence="1">2.3.2.27</ecNumber>
    </recommendedName>
</protein>
<reference evidence="3 4" key="1">
    <citation type="journal article" date="2014" name="Genome Biol.">
        <title>Transcriptome and methylome profiling reveals relics of genome dominance in the mesopolyploid Brassica oleracea.</title>
        <authorList>
            <person name="Parkin I.A."/>
            <person name="Koh C."/>
            <person name="Tang H."/>
            <person name="Robinson S.J."/>
            <person name="Kagale S."/>
            <person name="Clarke W.E."/>
            <person name="Town C.D."/>
            <person name="Nixon J."/>
            <person name="Krishnakumar V."/>
            <person name="Bidwell S.L."/>
            <person name="Denoeud F."/>
            <person name="Belcram H."/>
            <person name="Links M.G."/>
            <person name="Just J."/>
            <person name="Clarke C."/>
            <person name="Bender T."/>
            <person name="Huebert T."/>
            <person name="Mason A.S."/>
            <person name="Pires J.C."/>
            <person name="Barker G."/>
            <person name="Moore J."/>
            <person name="Walley P.G."/>
            <person name="Manoli S."/>
            <person name="Batley J."/>
            <person name="Edwards D."/>
            <person name="Nelson M.N."/>
            <person name="Wang X."/>
            <person name="Paterson A.H."/>
            <person name="King G."/>
            <person name="Bancroft I."/>
            <person name="Chalhoub B."/>
            <person name="Sharpe A.G."/>
        </authorList>
    </citation>
    <scope>NUCLEOTIDE SEQUENCE</scope>
    <source>
        <strain evidence="3 4">cv. TO1000</strain>
    </source>
</reference>
<dbReference type="OMA" id="NSHAFIN"/>
<proteinExistence type="inferred from homology"/>
<dbReference type="GO" id="GO:0061630">
    <property type="term" value="F:ubiquitin protein ligase activity"/>
    <property type="evidence" value="ECO:0007669"/>
    <property type="project" value="UniProtKB-UniRule"/>
</dbReference>
<keyword evidence="1" id="KW-0833">Ubl conjugation pathway</keyword>
<dbReference type="GO" id="GO:0071596">
    <property type="term" value="P:ubiquitin-dependent protein catabolic process via the N-end rule pathway"/>
    <property type="evidence" value="ECO:0007669"/>
    <property type="project" value="UniProtKB-UniRule"/>
</dbReference>
<dbReference type="InterPro" id="IPR039164">
    <property type="entry name" value="UBR1-like"/>
</dbReference>
<name>A0A0D3BQS2_BRAOL</name>
<dbReference type="Pfam" id="PF18995">
    <property type="entry name" value="PRT6_C"/>
    <property type="match status" value="1"/>
</dbReference>
<comment type="function">
    <text evidence="1">Ubiquitin ligase protein which is a component of the N-end rule pathway. Recognizes and binds to proteins bearing specific N-terminal residues that are destabilizing according to the N-end rule, leading to their ubiquitination and subsequent degradation.</text>
</comment>
<sequence>MGNPCGLALDMSRSGLTVPGRLKEYSINRVKMPLCIAPVVPFQLMKLPNLYQDLLQRCIKKACSNCAKVIKEPALCLLCGRLCSPVHNPCCRESACQTHTVTCGAGISVYLLIRRTTILLQRFARQSPWPSPYLDSFGEEDIEMMRGKPLYLNEERYAALTYMVGSYGLDHISEVLNQTTIGGAFFT</sequence>
<comment type="similarity">
    <text evidence="1">Belongs to the E3 ubiquitin-protein ligase UBR1-like family.</text>
</comment>
<dbReference type="STRING" id="109376.A0A0D3BQS2"/>
<evidence type="ECO:0000313" key="3">
    <source>
        <dbReference type="EnsemblPlants" id="Bo4g027000.1"/>
    </source>
</evidence>
<dbReference type="eggNOG" id="KOG1139">
    <property type="taxonomic scope" value="Eukaryota"/>
</dbReference>
<evidence type="ECO:0000256" key="1">
    <source>
        <dbReference type="RuleBase" id="RU366018"/>
    </source>
</evidence>
<dbReference type="UniPathway" id="UPA00143"/>
<evidence type="ECO:0000313" key="4">
    <source>
        <dbReference type="Proteomes" id="UP000032141"/>
    </source>
</evidence>
<evidence type="ECO:0000259" key="2">
    <source>
        <dbReference type="Pfam" id="PF18995"/>
    </source>
</evidence>
<keyword evidence="1" id="KW-0862">Zinc</keyword>
<accession>A0A0D3BQS2</accession>
<feature type="domain" description="E3 ubiquitin-protein ligase UBR-like C-terminal" evidence="2">
    <location>
        <begin position="35"/>
        <end position="164"/>
    </location>
</feature>
<dbReference type="GO" id="GO:0008270">
    <property type="term" value="F:zinc ion binding"/>
    <property type="evidence" value="ECO:0007669"/>
    <property type="project" value="UniProtKB-UniRule"/>
</dbReference>
<keyword evidence="1" id="KW-0808">Transferase</keyword>
<dbReference type="GO" id="GO:0000151">
    <property type="term" value="C:ubiquitin ligase complex"/>
    <property type="evidence" value="ECO:0007669"/>
    <property type="project" value="TreeGrafter"/>
</dbReference>
<keyword evidence="1" id="KW-0863">Zinc-finger</keyword>
<dbReference type="EnsemblPlants" id="Bo4g027000.1">
    <property type="protein sequence ID" value="Bo4g027000.1"/>
    <property type="gene ID" value="Bo4g027000"/>
</dbReference>
<dbReference type="AlphaFoldDB" id="A0A0D3BQS2"/>
<organism evidence="3 4">
    <name type="scientific">Brassica oleracea var. oleracea</name>
    <dbReference type="NCBI Taxonomy" id="109376"/>
    <lineage>
        <taxon>Eukaryota</taxon>
        <taxon>Viridiplantae</taxon>
        <taxon>Streptophyta</taxon>
        <taxon>Embryophyta</taxon>
        <taxon>Tracheophyta</taxon>
        <taxon>Spermatophyta</taxon>
        <taxon>Magnoliopsida</taxon>
        <taxon>eudicotyledons</taxon>
        <taxon>Gunneridae</taxon>
        <taxon>Pentapetalae</taxon>
        <taxon>rosids</taxon>
        <taxon>malvids</taxon>
        <taxon>Brassicales</taxon>
        <taxon>Brassicaceae</taxon>
        <taxon>Brassiceae</taxon>
        <taxon>Brassica</taxon>
    </lineage>
</organism>
<dbReference type="InterPro" id="IPR044046">
    <property type="entry name" value="E3_ligase_UBR-like_C"/>
</dbReference>
<reference evidence="3" key="2">
    <citation type="submission" date="2015-03" db="UniProtKB">
        <authorList>
            <consortium name="EnsemblPlants"/>
        </authorList>
    </citation>
    <scope>IDENTIFICATION</scope>
</reference>
<dbReference type="Proteomes" id="UP000032141">
    <property type="component" value="Chromosome C4"/>
</dbReference>
<comment type="catalytic activity">
    <reaction evidence="1">
        <text>S-ubiquitinyl-[E2 ubiquitin-conjugating enzyme]-L-cysteine + [acceptor protein]-L-lysine = [E2 ubiquitin-conjugating enzyme]-L-cysteine + N(6)-ubiquitinyl-[acceptor protein]-L-lysine.</text>
        <dbReference type="EC" id="2.3.2.27"/>
    </reaction>
</comment>
<dbReference type="EC" id="2.3.2.27" evidence="1"/>
<dbReference type="PANTHER" id="PTHR21497">
    <property type="entry name" value="UBIQUITIN LIGASE E3 ALPHA-RELATED"/>
    <property type="match status" value="1"/>
</dbReference>
<comment type="pathway">
    <text evidence="1">Protein modification; protein ubiquitination.</text>
</comment>
<keyword evidence="1" id="KW-0479">Metal-binding</keyword>
<dbReference type="HOGENOM" id="CLU_1527344_0_0_1"/>
<dbReference type="Gramene" id="Bo4g027000.1">
    <property type="protein sequence ID" value="Bo4g027000.1"/>
    <property type="gene ID" value="Bo4g027000"/>
</dbReference>
<dbReference type="PANTHER" id="PTHR21497:SF53">
    <property type="entry name" value="E3 UBIQUITIN-PROTEIN LIGASE PRT6"/>
    <property type="match status" value="1"/>
</dbReference>